<keyword evidence="2" id="KW-1185">Reference proteome</keyword>
<name>A0A4S8IP12_MUSBA</name>
<reference evidence="1 2" key="1">
    <citation type="journal article" date="2019" name="Nat. Plants">
        <title>Genome sequencing of Musa balbisiana reveals subgenome evolution and function divergence in polyploid bananas.</title>
        <authorList>
            <person name="Yao X."/>
        </authorList>
    </citation>
    <scope>NUCLEOTIDE SEQUENCE [LARGE SCALE GENOMIC DNA]</scope>
    <source>
        <strain evidence="2">cv. DH-PKW</strain>
        <tissue evidence="1">Leaves</tissue>
    </source>
</reference>
<evidence type="ECO:0000313" key="2">
    <source>
        <dbReference type="Proteomes" id="UP000317650"/>
    </source>
</evidence>
<comment type="caution">
    <text evidence="1">The sequence shown here is derived from an EMBL/GenBank/DDBJ whole genome shotgun (WGS) entry which is preliminary data.</text>
</comment>
<dbReference type="AlphaFoldDB" id="A0A4S8IP12"/>
<proteinExistence type="predicted"/>
<gene>
    <name evidence="1" type="ORF">C4D60_Mb06t18650</name>
</gene>
<accession>A0A4S8IP12</accession>
<evidence type="ECO:0000313" key="1">
    <source>
        <dbReference type="EMBL" id="THU50290.1"/>
    </source>
</evidence>
<dbReference type="EMBL" id="PYDT01000009">
    <property type="protein sequence ID" value="THU50290.1"/>
    <property type="molecule type" value="Genomic_DNA"/>
</dbReference>
<dbReference type="Proteomes" id="UP000317650">
    <property type="component" value="Chromosome 6"/>
</dbReference>
<organism evidence="1 2">
    <name type="scientific">Musa balbisiana</name>
    <name type="common">Banana</name>
    <dbReference type="NCBI Taxonomy" id="52838"/>
    <lineage>
        <taxon>Eukaryota</taxon>
        <taxon>Viridiplantae</taxon>
        <taxon>Streptophyta</taxon>
        <taxon>Embryophyta</taxon>
        <taxon>Tracheophyta</taxon>
        <taxon>Spermatophyta</taxon>
        <taxon>Magnoliopsida</taxon>
        <taxon>Liliopsida</taxon>
        <taxon>Zingiberales</taxon>
        <taxon>Musaceae</taxon>
        <taxon>Musa</taxon>
    </lineage>
</organism>
<protein>
    <submittedName>
        <fullName evidence="1">Uncharacterized protein</fullName>
    </submittedName>
</protein>
<sequence length="82" mass="9299">MESSSVGDDSKEWDLYLNQDMLTSSSLAAVAFKASLESLWILHYLLSFPACIPMPCVDRSHSYNLPKDCHTTNLSQRPQRNH</sequence>